<protein>
    <submittedName>
        <fullName evidence="6">Uncharacterized protein</fullName>
    </submittedName>
</protein>
<evidence type="ECO:0000256" key="5">
    <source>
        <dbReference type="SAM" id="Phobius"/>
    </source>
</evidence>
<dbReference type="InterPro" id="IPR029208">
    <property type="entry name" value="COX14"/>
</dbReference>
<sequence>MAMGMASKTADWAFRAFTTGLAAGTLYFAYGFSVNVYRGISWHKAHKIEKAAPTEQAP</sequence>
<proteinExistence type="predicted"/>
<dbReference type="GO" id="GO:0016020">
    <property type="term" value="C:membrane"/>
    <property type="evidence" value="ECO:0007669"/>
    <property type="project" value="UniProtKB-SubCell"/>
</dbReference>
<dbReference type="PANTHER" id="PTHR38525:SF1">
    <property type="entry name" value="OS03G0824500 PROTEIN"/>
    <property type="match status" value="1"/>
</dbReference>
<dbReference type="PANTHER" id="PTHR38525">
    <property type="entry name" value="OS03G0824500 PROTEIN"/>
    <property type="match status" value="1"/>
</dbReference>
<dbReference type="Proteomes" id="UP001324115">
    <property type="component" value="Unassembled WGS sequence"/>
</dbReference>
<comment type="subcellular location">
    <subcellularLocation>
        <location evidence="1">Membrane</location>
        <topology evidence="1">Single-pass membrane protein</topology>
    </subcellularLocation>
</comment>
<evidence type="ECO:0000256" key="2">
    <source>
        <dbReference type="ARBA" id="ARBA00022692"/>
    </source>
</evidence>
<reference evidence="6 7" key="1">
    <citation type="journal article" date="2023" name="G3 (Bethesda)">
        <title>A haplotype-resolved chromosome-scale genome for Quercus rubra L. provides insights into the genetics of adaptive traits for red oak species.</title>
        <authorList>
            <person name="Kapoor B."/>
            <person name="Jenkins J."/>
            <person name="Schmutz J."/>
            <person name="Zhebentyayeva T."/>
            <person name="Kuelheim C."/>
            <person name="Coggeshall M."/>
            <person name="Heim C."/>
            <person name="Lasky J.R."/>
            <person name="Leites L."/>
            <person name="Islam-Faridi N."/>
            <person name="Romero-Severson J."/>
            <person name="DeLeo V.L."/>
            <person name="Lucas S.M."/>
            <person name="Lazic D."/>
            <person name="Gailing O."/>
            <person name="Carlson J."/>
            <person name="Staton M."/>
        </authorList>
    </citation>
    <scope>NUCLEOTIDE SEQUENCE [LARGE SCALE GENOMIC DNA]</scope>
    <source>
        <strain evidence="6">Pseudo-F2</strain>
    </source>
</reference>
<gene>
    <name evidence="6" type="ORF">RGQ29_004025</name>
</gene>
<dbReference type="AlphaFoldDB" id="A0AAN7EDM9"/>
<evidence type="ECO:0000313" key="6">
    <source>
        <dbReference type="EMBL" id="KAK4568455.1"/>
    </source>
</evidence>
<evidence type="ECO:0000256" key="3">
    <source>
        <dbReference type="ARBA" id="ARBA00022989"/>
    </source>
</evidence>
<comment type="caution">
    <text evidence="6">The sequence shown here is derived from an EMBL/GenBank/DDBJ whole genome shotgun (WGS) entry which is preliminary data.</text>
</comment>
<evidence type="ECO:0000256" key="4">
    <source>
        <dbReference type="ARBA" id="ARBA00023136"/>
    </source>
</evidence>
<accession>A0AAN7EDM9</accession>
<keyword evidence="2 5" id="KW-0812">Transmembrane</keyword>
<feature type="transmembrane region" description="Helical" evidence="5">
    <location>
        <begin position="12"/>
        <end position="37"/>
    </location>
</feature>
<keyword evidence="3 5" id="KW-1133">Transmembrane helix</keyword>
<evidence type="ECO:0000313" key="7">
    <source>
        <dbReference type="Proteomes" id="UP001324115"/>
    </source>
</evidence>
<dbReference type="EMBL" id="JAXUIC010000010">
    <property type="protein sequence ID" value="KAK4568455.1"/>
    <property type="molecule type" value="Genomic_DNA"/>
</dbReference>
<organism evidence="6 7">
    <name type="scientific">Quercus rubra</name>
    <name type="common">Northern red oak</name>
    <name type="synonym">Quercus borealis</name>
    <dbReference type="NCBI Taxonomy" id="3512"/>
    <lineage>
        <taxon>Eukaryota</taxon>
        <taxon>Viridiplantae</taxon>
        <taxon>Streptophyta</taxon>
        <taxon>Embryophyta</taxon>
        <taxon>Tracheophyta</taxon>
        <taxon>Spermatophyta</taxon>
        <taxon>Magnoliopsida</taxon>
        <taxon>eudicotyledons</taxon>
        <taxon>Gunneridae</taxon>
        <taxon>Pentapetalae</taxon>
        <taxon>rosids</taxon>
        <taxon>fabids</taxon>
        <taxon>Fagales</taxon>
        <taxon>Fagaceae</taxon>
        <taxon>Quercus</taxon>
    </lineage>
</organism>
<keyword evidence="4 5" id="KW-0472">Membrane</keyword>
<dbReference type="Pfam" id="PF14880">
    <property type="entry name" value="COX14"/>
    <property type="match status" value="1"/>
</dbReference>
<evidence type="ECO:0000256" key="1">
    <source>
        <dbReference type="ARBA" id="ARBA00004167"/>
    </source>
</evidence>
<keyword evidence="7" id="KW-1185">Reference proteome</keyword>
<name>A0AAN7EDM9_QUERU</name>